<accession>A0ABS1V4A4</accession>
<feature type="domain" description="Luciferase-like" evidence="1">
    <location>
        <begin position="10"/>
        <end position="311"/>
    </location>
</feature>
<keyword evidence="2" id="KW-0560">Oxidoreductase</keyword>
<dbReference type="EMBL" id="JAEUXJ010000005">
    <property type="protein sequence ID" value="MBL6456520.1"/>
    <property type="molecule type" value="Genomic_DNA"/>
</dbReference>
<dbReference type="PANTHER" id="PTHR43244:SF2">
    <property type="entry name" value="CONSERVED HYPOTHETICAL ALANINE AND PROLINE-RICH PROTEIN"/>
    <property type="match status" value="1"/>
</dbReference>
<dbReference type="CDD" id="cd01097">
    <property type="entry name" value="Tetrahydromethanopterin_reductase"/>
    <property type="match status" value="1"/>
</dbReference>
<dbReference type="Gene3D" id="3.20.20.30">
    <property type="entry name" value="Luciferase-like domain"/>
    <property type="match status" value="1"/>
</dbReference>
<name>A0ABS1V4A4_9PROT</name>
<dbReference type="InterPro" id="IPR011251">
    <property type="entry name" value="Luciferase-like_dom"/>
</dbReference>
<dbReference type="InterPro" id="IPR036661">
    <property type="entry name" value="Luciferase-like_sf"/>
</dbReference>
<dbReference type="EC" id="1.-.-.-" evidence="2"/>
<keyword evidence="3" id="KW-1185">Reference proteome</keyword>
<comment type="caution">
    <text evidence="2">The sequence shown here is derived from an EMBL/GenBank/DDBJ whole genome shotgun (WGS) entry which is preliminary data.</text>
</comment>
<dbReference type="InterPro" id="IPR050564">
    <property type="entry name" value="F420-G6PD/mer"/>
</dbReference>
<protein>
    <submittedName>
        <fullName evidence="2">TIGR03617 family F420-dependent LLM class oxidoreductase</fullName>
        <ecNumber evidence="2">1.-.-.-</ecNumber>
    </submittedName>
</protein>
<dbReference type="Pfam" id="PF00296">
    <property type="entry name" value="Bac_luciferase"/>
    <property type="match status" value="1"/>
</dbReference>
<proteinExistence type="predicted"/>
<organism evidence="2 3">
    <name type="scientific">Belnapia mucosa</name>
    <dbReference type="NCBI Taxonomy" id="2804532"/>
    <lineage>
        <taxon>Bacteria</taxon>
        <taxon>Pseudomonadati</taxon>
        <taxon>Pseudomonadota</taxon>
        <taxon>Alphaproteobacteria</taxon>
        <taxon>Acetobacterales</taxon>
        <taxon>Roseomonadaceae</taxon>
        <taxon>Belnapia</taxon>
    </lineage>
</organism>
<dbReference type="NCBIfam" id="TIGR03617">
    <property type="entry name" value="F420_MSMEG_2256"/>
    <property type="match status" value="1"/>
</dbReference>
<reference evidence="2 3" key="1">
    <citation type="submission" date="2021-01" db="EMBL/GenBank/DDBJ databases">
        <title>Belnapia mucosa sp. nov. and Belnapia arida sp. nov., isolated from the Tabernas Desert (Almeria, Spain).</title>
        <authorList>
            <person name="Molina-Menor E."/>
            <person name="Vidal-Verdu A."/>
            <person name="Calonge A."/>
            <person name="Satari L."/>
            <person name="Pereto Magraner J."/>
            <person name="Porcar Miralles M."/>
        </authorList>
    </citation>
    <scope>NUCLEOTIDE SEQUENCE [LARGE SCALE GENOMIC DNA]</scope>
    <source>
        <strain evidence="2 3">T6</strain>
    </source>
</reference>
<dbReference type="Proteomes" id="UP000606490">
    <property type="component" value="Unassembled WGS sequence"/>
</dbReference>
<evidence type="ECO:0000259" key="1">
    <source>
        <dbReference type="Pfam" id="PF00296"/>
    </source>
</evidence>
<dbReference type="RefSeq" id="WP_202826255.1">
    <property type="nucleotide sequence ID" value="NZ_JAEUXJ010000005.1"/>
</dbReference>
<gene>
    <name evidence="2" type="ORF">JMJ55_14395</name>
</gene>
<dbReference type="PANTHER" id="PTHR43244">
    <property type="match status" value="1"/>
</dbReference>
<dbReference type="InterPro" id="IPR019919">
    <property type="entry name" value="Lucif-like_OxRdtase_MSMEG_2256"/>
</dbReference>
<dbReference type="GO" id="GO:0016491">
    <property type="term" value="F:oxidoreductase activity"/>
    <property type="evidence" value="ECO:0007669"/>
    <property type="project" value="UniProtKB-KW"/>
</dbReference>
<evidence type="ECO:0000313" key="3">
    <source>
        <dbReference type="Proteomes" id="UP000606490"/>
    </source>
</evidence>
<dbReference type="SUPFAM" id="SSF51679">
    <property type="entry name" value="Bacterial luciferase-like"/>
    <property type="match status" value="1"/>
</dbReference>
<evidence type="ECO:0000313" key="2">
    <source>
        <dbReference type="EMBL" id="MBL6456520.1"/>
    </source>
</evidence>
<sequence>MRVSTVLPVEDWRRCGPTAAEAEATGFNILQANEIAHEPFTPLALAALATQRVELVTSVAIAFPRSPMIVANHSWDLAQHSGGRFVLGLGTQVRAHNERRFSTPWVAPAARMAEYVESLRAIFRCWETGDRLDYQGEHYRFSLMNKEFSPGPNRLPLPAITIAAVGPLMLRNAARLCDGVRLHSFATRAYIEQQVQPLLDRHLAETGRARANFEVSGGGFIATGGTPEEVRQAAEKIRFRIAWYASTPAYRTVLEPHGLVPLGEKLSVLARAGKFEGIEELIPDEVLDLFAAIGPYDRIAERIAARFGGLVDTVTIPFPAGADPGAVRQVLREVQAIPAAFTGFRPGGGAGP</sequence>